<comment type="pathway">
    <text evidence="1">tRNA modification; archaeosine-tRNA biosynthesis.</text>
</comment>
<dbReference type="Proteomes" id="UP000017840">
    <property type="component" value="Unassembled WGS sequence"/>
</dbReference>
<feature type="compositionally biased region" description="Basic and acidic residues" evidence="4">
    <location>
        <begin position="1"/>
        <end position="13"/>
    </location>
</feature>
<evidence type="ECO:0000256" key="3">
    <source>
        <dbReference type="ARBA" id="ARBA00022694"/>
    </source>
</evidence>
<feature type="domain" description="PUA" evidence="5">
    <location>
        <begin position="555"/>
        <end position="622"/>
    </location>
</feature>
<evidence type="ECO:0000256" key="1">
    <source>
        <dbReference type="ARBA" id="ARBA00005030"/>
    </source>
</evidence>
<dbReference type="SUPFAM" id="SSF51713">
    <property type="entry name" value="tRNA-guanine transglycosylase"/>
    <property type="match status" value="1"/>
</dbReference>
<evidence type="ECO:0000259" key="5">
    <source>
        <dbReference type="SMART" id="SM00359"/>
    </source>
</evidence>
<dbReference type="NCBIfam" id="NF040592">
    <property type="entry name" value="tRNA_mod_ArcS"/>
    <property type="match status" value="1"/>
</dbReference>
<dbReference type="Pfam" id="PF17884">
    <property type="entry name" value="DUF5591"/>
    <property type="match status" value="1"/>
</dbReference>
<dbReference type="InterPro" id="IPR050076">
    <property type="entry name" value="ArchSynthase1/Queuine_TRR"/>
</dbReference>
<feature type="region of interest" description="Disordered" evidence="4">
    <location>
        <begin position="1"/>
        <end position="82"/>
    </location>
</feature>
<keyword evidence="7" id="KW-1185">Reference proteome</keyword>
<dbReference type="GO" id="GO:0005737">
    <property type="term" value="C:cytoplasm"/>
    <property type="evidence" value="ECO:0007669"/>
    <property type="project" value="TreeGrafter"/>
</dbReference>
<dbReference type="Gene3D" id="3.10.450.90">
    <property type="entry name" value="ArcTGT, C2 domain"/>
    <property type="match status" value="1"/>
</dbReference>
<dbReference type="CDD" id="cd21149">
    <property type="entry name" value="PUA_archaeosine_TGT"/>
    <property type="match status" value="1"/>
</dbReference>
<evidence type="ECO:0000256" key="2">
    <source>
        <dbReference type="ARBA" id="ARBA00008906"/>
    </source>
</evidence>
<dbReference type="InterPro" id="IPR036895">
    <property type="entry name" value="Uracil-DNA_glycosylase-like_sf"/>
</dbReference>
<evidence type="ECO:0000313" key="7">
    <source>
        <dbReference type="Proteomes" id="UP000017840"/>
    </source>
</evidence>
<comment type="similarity">
    <text evidence="2">Belongs to the archaeosine synthase type 1 family.</text>
</comment>
<dbReference type="InterPro" id="IPR029402">
    <property type="entry name" value="TGT_C2"/>
</dbReference>
<dbReference type="eggNOG" id="arCOG00990">
    <property type="taxonomic scope" value="Archaea"/>
</dbReference>
<dbReference type="InterPro" id="IPR004521">
    <property type="entry name" value="Uncharacterised_CHP00451"/>
</dbReference>
<dbReference type="PANTHER" id="PTHR46499:SF2">
    <property type="entry name" value="ARCHAEOSINE SYNTHASE"/>
    <property type="match status" value="1"/>
</dbReference>
<dbReference type="OrthoDB" id="115061at2157"/>
<dbReference type="InterPro" id="IPR038250">
    <property type="entry name" value="TGT_C2_sf"/>
</dbReference>
<keyword evidence="3" id="KW-0819">tRNA processing</keyword>
<sequence>MTDYFEVHDRDGAARVGELRLSTPVATPALVGGTSGADPSGGDAGGGDASGDSGRPLERVPVRDAGSLWSADREVPEGDDSTLTVLPHRAFPSGTREEVVDSFATAFPDVDGPSAAVVSSDAPDAAGAADAPVDAYALSDAQGFVGHASAFVDAVVGVREAVPADTALYLAGVATPANVSTLVYAGVDLVDDKRVRVKGSQGKYLATDGEYFLEDLDELPCACPACAVPRAEFDRAACEEHNVNALTAELRRVRRRVRDGRLRDYIEGQARHDQWLTATFRELDQQYGYLEQRTPVVRGADLSAASSDTIRRVEIQRFAERVTTRYRNRFRNPLVLVPCSARKPYSESQSHAQFHDAIQYRGHLASMTSPIGVVPQELELTYPAQHYDTVVTGRWSEDEKRFVADVLERYLERNDYPRVIAHVPDEGYRDICERVASRVEVPFEYTVSEHPTTTESIGNLMATLDGELKYTKRERQHNTVRAIADYMLGDGAGDDLFGDIATTSRYPKLQVRDPDGTDADGSGGEQLATMVPTYGVLAFTLAGARRWVESDAPTKRVEIDGFVPQGSVLAPGVVDADAGVRVGDEVVVEGPRAFAVGRAEMSGPEMADSTRGIAVAVRHVEET</sequence>
<reference evidence="6 7" key="1">
    <citation type="journal article" date="2013" name="Genome Announc.">
        <title>Draft Genome Sequence of 'Candidatus Halobonum tyrrellensis' Strain G22, Isolated from the Hypersaline Waters of Lake Tyrrell, Australia.</title>
        <authorList>
            <person name="Ugalde J.A."/>
            <person name="Narasingarao P."/>
            <person name="Kuo S."/>
            <person name="Podell S."/>
            <person name="Allen E.E."/>
        </authorList>
    </citation>
    <scope>NUCLEOTIDE SEQUENCE [LARGE SCALE GENOMIC DNA]</scope>
    <source>
        <strain evidence="6 7">G22</strain>
    </source>
</reference>
<dbReference type="PANTHER" id="PTHR46499">
    <property type="entry name" value="QUEUINE TRNA-RIBOSYLTRANSFERASE"/>
    <property type="match status" value="1"/>
</dbReference>
<evidence type="ECO:0000313" key="6">
    <source>
        <dbReference type="EMBL" id="ESP88785.1"/>
    </source>
</evidence>
<dbReference type="InterPro" id="IPR053418">
    <property type="entry name" value="Archaeosine_synthase_1"/>
</dbReference>
<dbReference type="SUPFAM" id="SSF88697">
    <property type="entry name" value="PUA domain-like"/>
    <property type="match status" value="1"/>
</dbReference>
<dbReference type="EMBL" id="ASGZ01000024">
    <property type="protein sequence ID" value="ESP88785.1"/>
    <property type="molecule type" value="Genomic_DNA"/>
</dbReference>
<gene>
    <name evidence="6" type="ORF">K933_07311</name>
</gene>
<dbReference type="Gene3D" id="3.40.50.10630">
    <property type="entry name" value="Uracil-DNA glycosylase-like"/>
    <property type="match status" value="1"/>
</dbReference>
<dbReference type="Pfam" id="PF14810">
    <property type="entry name" value="TGT_C2"/>
    <property type="match status" value="1"/>
</dbReference>
<organism evidence="6 7">
    <name type="scientific">Candidatus Halobonum tyrrellensis G22</name>
    <dbReference type="NCBI Taxonomy" id="1324957"/>
    <lineage>
        <taxon>Archaea</taxon>
        <taxon>Methanobacteriati</taxon>
        <taxon>Methanobacteriota</taxon>
        <taxon>Stenosarchaea group</taxon>
        <taxon>Halobacteria</taxon>
        <taxon>Halobacteriales</taxon>
        <taxon>Haloferacaceae</taxon>
        <taxon>Candidatus Halobonum</taxon>
    </lineage>
</organism>
<dbReference type="STRING" id="1324957.K933_07311"/>
<dbReference type="Gene3D" id="2.30.130.10">
    <property type="entry name" value="PUA domain"/>
    <property type="match status" value="1"/>
</dbReference>
<dbReference type="InterPro" id="IPR002616">
    <property type="entry name" value="tRNA_ribo_trans-like"/>
</dbReference>
<dbReference type="NCBIfam" id="TIGR00451">
    <property type="entry name" value="unchar_dom_2"/>
    <property type="match status" value="1"/>
</dbReference>
<proteinExistence type="inferred from homology"/>
<dbReference type="UniPathway" id="UPA00393"/>
<dbReference type="GO" id="GO:0003723">
    <property type="term" value="F:RNA binding"/>
    <property type="evidence" value="ECO:0007669"/>
    <property type="project" value="InterPro"/>
</dbReference>
<dbReference type="PATRIC" id="fig|1324957.4.peg.1478"/>
<dbReference type="SUPFAM" id="SSF52141">
    <property type="entry name" value="Uracil-DNA glycosylase-like"/>
    <property type="match status" value="1"/>
</dbReference>
<dbReference type="RefSeq" id="WP_023394048.1">
    <property type="nucleotide sequence ID" value="NZ_ASGZ01000024.1"/>
</dbReference>
<dbReference type="Pfam" id="PF01472">
    <property type="entry name" value="PUA"/>
    <property type="match status" value="1"/>
</dbReference>
<dbReference type="Pfam" id="PF01702">
    <property type="entry name" value="TGT"/>
    <property type="match status" value="1"/>
</dbReference>
<dbReference type="Gene3D" id="3.20.20.105">
    <property type="entry name" value="Queuine tRNA-ribosyltransferase-like"/>
    <property type="match status" value="1"/>
</dbReference>
<dbReference type="SUPFAM" id="SSF88802">
    <property type="entry name" value="Pre-PUA domain"/>
    <property type="match status" value="1"/>
</dbReference>
<dbReference type="InterPro" id="IPR036511">
    <property type="entry name" value="TGT-like_sf"/>
</dbReference>
<dbReference type="GO" id="GO:0002099">
    <property type="term" value="P:tRNA wobble guanine modification"/>
    <property type="evidence" value="ECO:0007669"/>
    <property type="project" value="TreeGrafter"/>
</dbReference>
<evidence type="ECO:0000256" key="4">
    <source>
        <dbReference type="SAM" id="MobiDB-lite"/>
    </source>
</evidence>
<dbReference type="InterPro" id="IPR002478">
    <property type="entry name" value="PUA"/>
</dbReference>
<dbReference type="AlphaFoldDB" id="V4HDJ4"/>
<comment type="caution">
    <text evidence="6">The sequence shown here is derived from an EMBL/GenBank/DDBJ whole genome shotgun (WGS) entry which is preliminary data.</text>
</comment>
<dbReference type="InterPro" id="IPR040777">
    <property type="entry name" value="DUF5591"/>
</dbReference>
<dbReference type="SMART" id="SM00359">
    <property type="entry name" value="PUA"/>
    <property type="match status" value="1"/>
</dbReference>
<dbReference type="PROSITE" id="PS50890">
    <property type="entry name" value="PUA"/>
    <property type="match status" value="1"/>
</dbReference>
<dbReference type="InterPro" id="IPR015947">
    <property type="entry name" value="PUA-like_sf"/>
</dbReference>
<name>V4HDJ4_9EURY</name>
<protein>
    <submittedName>
        <fullName evidence="6">tRNA-archaeosine synthase</fullName>
    </submittedName>
</protein>
<dbReference type="InterPro" id="IPR036974">
    <property type="entry name" value="PUA_sf"/>
</dbReference>
<accession>V4HDJ4</accession>